<organism evidence="2 3">
    <name type="scientific">Symbiodinium microadriaticum</name>
    <name type="common">Dinoflagellate</name>
    <name type="synonym">Zooxanthella microadriatica</name>
    <dbReference type="NCBI Taxonomy" id="2951"/>
    <lineage>
        <taxon>Eukaryota</taxon>
        <taxon>Sar</taxon>
        <taxon>Alveolata</taxon>
        <taxon>Dinophyceae</taxon>
        <taxon>Suessiales</taxon>
        <taxon>Symbiodiniaceae</taxon>
        <taxon>Symbiodinium</taxon>
    </lineage>
</organism>
<dbReference type="Proteomes" id="UP000186817">
    <property type="component" value="Unassembled WGS sequence"/>
</dbReference>
<comment type="caution">
    <text evidence="2">The sequence shown here is derived from an EMBL/GenBank/DDBJ whole genome shotgun (WGS) entry which is preliminary data.</text>
</comment>
<name>A0A1Q9CP51_SYMMI</name>
<protein>
    <submittedName>
        <fullName evidence="2">Uncharacterized protein</fullName>
    </submittedName>
</protein>
<evidence type="ECO:0000313" key="3">
    <source>
        <dbReference type="Proteomes" id="UP000186817"/>
    </source>
</evidence>
<dbReference type="OrthoDB" id="407973at2759"/>
<keyword evidence="3" id="KW-1185">Reference proteome</keyword>
<evidence type="ECO:0000313" key="2">
    <source>
        <dbReference type="EMBL" id="OLP84700.1"/>
    </source>
</evidence>
<feature type="chain" id="PRO_5013067918" evidence="1">
    <location>
        <begin position="20"/>
        <end position="173"/>
    </location>
</feature>
<evidence type="ECO:0000256" key="1">
    <source>
        <dbReference type="SAM" id="SignalP"/>
    </source>
</evidence>
<reference evidence="2 3" key="1">
    <citation type="submission" date="2016-02" db="EMBL/GenBank/DDBJ databases">
        <title>Genome analysis of coral dinoflagellate symbionts highlights evolutionary adaptations to a symbiotic lifestyle.</title>
        <authorList>
            <person name="Aranda M."/>
            <person name="Li Y."/>
            <person name="Liew Y.J."/>
            <person name="Baumgarten S."/>
            <person name="Simakov O."/>
            <person name="Wilson M."/>
            <person name="Piel J."/>
            <person name="Ashoor H."/>
            <person name="Bougouffa S."/>
            <person name="Bajic V.B."/>
            <person name="Ryu T."/>
            <person name="Ravasi T."/>
            <person name="Bayer T."/>
            <person name="Micklem G."/>
            <person name="Kim H."/>
            <person name="Bhak J."/>
            <person name="Lajeunesse T.C."/>
            <person name="Voolstra C.R."/>
        </authorList>
    </citation>
    <scope>NUCLEOTIDE SEQUENCE [LARGE SCALE GENOMIC DNA]</scope>
    <source>
        <strain evidence="2 3">CCMP2467</strain>
    </source>
</reference>
<keyword evidence="1" id="KW-0732">Signal</keyword>
<gene>
    <name evidence="2" type="ORF">AK812_SmicGene34401</name>
</gene>
<sequence>MALLVLELLAAFAVPLATGEEGYCAAGQDKPPQSLDVMIKWKQPGADKDCPADKPKKAKVRSCSVPDGREVVPPRMLALQAAAKECFAAAANIISTTQKNQEYEFRFVTGQILKNSGRGGGRELDCSIRRWRAHAPQHLNTKEVLGLQTVRENPPIAKFDGFLSEICLALGRS</sequence>
<dbReference type="EMBL" id="LSRX01001023">
    <property type="protein sequence ID" value="OLP84700.1"/>
    <property type="molecule type" value="Genomic_DNA"/>
</dbReference>
<proteinExistence type="predicted"/>
<accession>A0A1Q9CP51</accession>
<dbReference type="AlphaFoldDB" id="A0A1Q9CP51"/>
<feature type="signal peptide" evidence="1">
    <location>
        <begin position="1"/>
        <end position="19"/>
    </location>
</feature>